<dbReference type="InterPro" id="IPR000504">
    <property type="entry name" value="RRM_dom"/>
</dbReference>
<dbReference type="Pfam" id="PF00076">
    <property type="entry name" value="RRM_1"/>
    <property type="match status" value="1"/>
</dbReference>
<proteinExistence type="predicted"/>
<dbReference type="AlphaFoldDB" id="A0ABC8TXG8"/>
<reference evidence="4 5" key="1">
    <citation type="submission" date="2024-02" db="EMBL/GenBank/DDBJ databases">
        <authorList>
            <person name="Vignale AGUSTIN F."/>
            <person name="Sosa J E."/>
            <person name="Modenutti C."/>
        </authorList>
    </citation>
    <scope>NUCLEOTIDE SEQUENCE [LARGE SCALE GENOMIC DNA]</scope>
</reference>
<feature type="non-terminal residue" evidence="4">
    <location>
        <position position="83"/>
    </location>
</feature>
<dbReference type="CDD" id="cd00590">
    <property type="entry name" value="RRM_SF"/>
    <property type="match status" value="1"/>
</dbReference>
<dbReference type="GO" id="GO:0003723">
    <property type="term" value="F:RNA binding"/>
    <property type="evidence" value="ECO:0007669"/>
    <property type="project" value="UniProtKB-UniRule"/>
</dbReference>
<keyword evidence="1 2" id="KW-0694">RNA-binding</keyword>
<evidence type="ECO:0000313" key="4">
    <source>
        <dbReference type="EMBL" id="CAK9174127.1"/>
    </source>
</evidence>
<evidence type="ECO:0000313" key="5">
    <source>
        <dbReference type="Proteomes" id="UP001642360"/>
    </source>
</evidence>
<dbReference type="PANTHER" id="PTHR21245">
    <property type="entry name" value="HETEROGENEOUS NUCLEAR RIBONUCLEOPROTEIN"/>
    <property type="match status" value="1"/>
</dbReference>
<organism evidence="4 5">
    <name type="scientific">Ilex paraguariensis</name>
    <name type="common">yerba mate</name>
    <dbReference type="NCBI Taxonomy" id="185542"/>
    <lineage>
        <taxon>Eukaryota</taxon>
        <taxon>Viridiplantae</taxon>
        <taxon>Streptophyta</taxon>
        <taxon>Embryophyta</taxon>
        <taxon>Tracheophyta</taxon>
        <taxon>Spermatophyta</taxon>
        <taxon>Magnoliopsida</taxon>
        <taxon>eudicotyledons</taxon>
        <taxon>Gunneridae</taxon>
        <taxon>Pentapetalae</taxon>
        <taxon>asterids</taxon>
        <taxon>campanulids</taxon>
        <taxon>Aquifoliales</taxon>
        <taxon>Aquifoliaceae</taxon>
        <taxon>Ilex</taxon>
    </lineage>
</organism>
<dbReference type="InterPro" id="IPR012677">
    <property type="entry name" value="Nucleotide-bd_a/b_plait_sf"/>
</dbReference>
<evidence type="ECO:0000259" key="3">
    <source>
        <dbReference type="PROSITE" id="PS50102"/>
    </source>
</evidence>
<comment type="caution">
    <text evidence="4">The sequence shown here is derived from an EMBL/GenBank/DDBJ whole genome shotgun (WGS) entry which is preliminary data.</text>
</comment>
<accession>A0ABC8TXG8</accession>
<dbReference type="SUPFAM" id="SSF54928">
    <property type="entry name" value="RNA-binding domain, RBD"/>
    <property type="match status" value="1"/>
</dbReference>
<evidence type="ECO:0000256" key="2">
    <source>
        <dbReference type="PROSITE-ProRule" id="PRU00176"/>
    </source>
</evidence>
<dbReference type="EMBL" id="CAUOFW020006284">
    <property type="protein sequence ID" value="CAK9174127.1"/>
    <property type="molecule type" value="Genomic_DNA"/>
</dbReference>
<keyword evidence="5" id="KW-1185">Reference proteome</keyword>
<name>A0ABC8TXG8_9AQUA</name>
<dbReference type="Gene3D" id="3.30.70.330">
    <property type="match status" value="1"/>
</dbReference>
<feature type="domain" description="RRM" evidence="3">
    <location>
        <begin position="19"/>
        <end position="83"/>
    </location>
</feature>
<gene>
    <name evidence="4" type="ORF">ILEXP_LOCUS43865</name>
</gene>
<protein>
    <recommendedName>
        <fullName evidence="3">RRM domain-containing protein</fullName>
    </recommendedName>
</protein>
<dbReference type="PROSITE" id="PS50102">
    <property type="entry name" value="RRM"/>
    <property type="match status" value="1"/>
</dbReference>
<dbReference type="InterPro" id="IPR035979">
    <property type="entry name" value="RBD_domain_sf"/>
</dbReference>
<dbReference type="SMART" id="SM00360">
    <property type="entry name" value="RRM"/>
    <property type="match status" value="1"/>
</dbReference>
<evidence type="ECO:0000256" key="1">
    <source>
        <dbReference type="ARBA" id="ARBA00022884"/>
    </source>
</evidence>
<dbReference type="Proteomes" id="UP001642360">
    <property type="component" value="Unassembled WGS sequence"/>
</dbReference>
<sequence length="83" mass="9048">MSYSSDPHAMDHQSGVKGSEVFVGGLAPTITEDKIREVFSTCGEILEVRLIKDPKGNLKGFCFVRFATKEAAQKAVKEKSGLM</sequence>